<evidence type="ECO:0000313" key="1">
    <source>
        <dbReference type="EMBL" id="SFK44613.1"/>
    </source>
</evidence>
<keyword evidence="2" id="KW-1185">Reference proteome</keyword>
<reference evidence="1 2" key="1">
    <citation type="submission" date="2016-10" db="EMBL/GenBank/DDBJ databases">
        <authorList>
            <person name="Varghese N."/>
            <person name="Submissions S."/>
        </authorList>
    </citation>
    <scope>NUCLEOTIDE SEQUENCE [LARGE SCALE GENOMIC DNA]</scope>
    <source>
        <strain evidence="1 2">22B</strain>
    </source>
</reference>
<organism evidence="1 2">
    <name type="scientific">Succinivibrio dextrinosolvens</name>
    <dbReference type="NCBI Taxonomy" id="83771"/>
    <lineage>
        <taxon>Bacteria</taxon>
        <taxon>Pseudomonadati</taxon>
        <taxon>Pseudomonadota</taxon>
        <taxon>Gammaproteobacteria</taxon>
        <taxon>Aeromonadales</taxon>
        <taxon>Succinivibrionaceae</taxon>
        <taxon>Succinivibrio</taxon>
    </lineage>
</organism>
<dbReference type="EMBL" id="FOSF01000077">
    <property type="protein sequence ID" value="SFK44613.1"/>
    <property type="molecule type" value="Genomic_DNA"/>
</dbReference>
<dbReference type="OrthoDB" id="9802649at2"/>
<proteinExistence type="predicted"/>
<evidence type="ECO:0000313" key="2">
    <source>
        <dbReference type="Proteomes" id="UP000243374"/>
    </source>
</evidence>
<gene>
    <name evidence="1" type="ORF">SAMN04487865_10778</name>
</gene>
<accession>A0A662ZDP8</accession>
<dbReference type="RefSeq" id="WP_074841698.1">
    <property type="nucleotide sequence ID" value="NZ_CP047056.1"/>
</dbReference>
<dbReference type="Proteomes" id="UP000243374">
    <property type="component" value="Unassembled WGS sequence"/>
</dbReference>
<name>A0A662ZDP8_9GAMM</name>
<sequence>MKNFLIIIHLYYTEQWKKFCNYLNNIDVKKYTYDLYVSLPKDKSYFSCDVLSSFPNANITLTENVGYDVWPFFKVINQVNLDEYEFVIKLHSKRNMGAITAVINRRFVLKGNDWRNLLVSFISSKSHFEKAIASFRKRPNLGMINSFKLFDTSNEFEDVYHRLFCFNEAKKEIERIGLEPTPSREVTYIAGTMFICRACLFKVLKKMNYCATDFIKANRNNENDLAHIMERVFGWLVTSQNYYIDDPYSFKKFSLRDYYRYEMFYYNDKSVLGRFFRYCRKIRRFIFRIDVFDEKKIIKIFKIPVYKQK</sequence>
<protein>
    <submittedName>
        <fullName evidence="1">Rhamnan synthesis protein F</fullName>
    </submittedName>
</protein>
<dbReference type="AlphaFoldDB" id="A0A662ZDP8"/>